<keyword evidence="1 2" id="KW-0489">Methyltransferase</keyword>
<dbReference type="InterPro" id="IPR029063">
    <property type="entry name" value="SAM-dependent_MTases_sf"/>
</dbReference>
<comment type="caution">
    <text evidence="2">The sequence shown here is derived from an EMBL/GenBank/DDBJ whole genome shotgun (WGS) entry which is preliminary data.</text>
</comment>
<sequence>MNYRHAYHAGNHTEVFKHSILVFLLEHLTQKMQPFFVLDTHAGIGMYDLESNQALLTGEKADGIEKIYDIGIPSCQRYLDIIVSVNAGPLKYYPGSPEISRQMLRPTDRLIACELHPDDYFALQSRYRSDRRVTIQNRSGYEAINALVPPVERRGLVFIDPPFEQKDEVQQMISALNKGMRKWATGIFCLWYPIKGSKIGDAIADAVVSAQHPKSLRIEFLPFRKDGENLAGSGIIICNTPWKLDEWARSLCQDISSKLGDRNGTWSVKWLTAEGGAQ</sequence>
<dbReference type="Proteomes" id="UP000526233">
    <property type="component" value="Unassembled WGS sequence"/>
</dbReference>
<dbReference type="PANTHER" id="PTHR37426">
    <property type="entry name" value="RIBOSOMAL RNA LARGE SUBUNIT METHYLTRANSFERASE J"/>
    <property type="match status" value="1"/>
</dbReference>
<feature type="binding site" evidence="1">
    <location>
        <position position="41"/>
    </location>
    <ligand>
        <name>S-adenosyl-L-methionine</name>
        <dbReference type="ChEBI" id="CHEBI:59789"/>
    </ligand>
</feature>
<keyword evidence="1" id="KW-0698">rRNA processing</keyword>
<comment type="function">
    <text evidence="1">Specifically methylates the adenine in position 2030 of 23S rRNA.</text>
</comment>
<dbReference type="RefSeq" id="WP_171380145.1">
    <property type="nucleotide sequence ID" value="NZ_PKQI01000003.1"/>
</dbReference>
<keyword evidence="1" id="KW-0694">RNA-binding</keyword>
<name>A0A7Y3TB71_9HYPH</name>
<gene>
    <name evidence="1" type="primary">rlmJ</name>
    <name evidence="2" type="ORF">EHE22_18990</name>
</gene>
<feature type="binding site" evidence="1">
    <location>
        <position position="114"/>
    </location>
    <ligand>
        <name>S-adenosyl-L-methionine</name>
        <dbReference type="ChEBI" id="CHEBI:59789"/>
    </ligand>
</feature>
<comment type="catalytic activity">
    <reaction evidence="1">
        <text>adenosine(2030) in 23S rRNA + S-adenosyl-L-methionine = N(6)-methyladenosine(2030) in 23S rRNA + S-adenosyl-L-homocysteine + H(+)</text>
        <dbReference type="Rhea" id="RHEA:43736"/>
        <dbReference type="Rhea" id="RHEA-COMP:10668"/>
        <dbReference type="Rhea" id="RHEA-COMP:10669"/>
        <dbReference type="ChEBI" id="CHEBI:15378"/>
        <dbReference type="ChEBI" id="CHEBI:57856"/>
        <dbReference type="ChEBI" id="CHEBI:59789"/>
        <dbReference type="ChEBI" id="CHEBI:74411"/>
        <dbReference type="ChEBI" id="CHEBI:74449"/>
        <dbReference type="EC" id="2.1.1.266"/>
    </reaction>
</comment>
<feature type="binding site" evidence="1">
    <location>
        <position position="160"/>
    </location>
    <ligand>
        <name>S-adenosyl-L-methionine</name>
        <dbReference type="ChEBI" id="CHEBI:59789"/>
    </ligand>
</feature>
<dbReference type="GO" id="GO:0036307">
    <property type="term" value="F:23S rRNA (adenine(2030)-N(6))-methyltransferase activity"/>
    <property type="evidence" value="ECO:0007669"/>
    <property type="project" value="UniProtKB-UniRule"/>
</dbReference>
<dbReference type="EC" id="2.1.1.266" evidence="1"/>
<feature type="binding site" evidence="1">
    <location>
        <position position="18"/>
    </location>
    <ligand>
        <name>S-adenosyl-L-methionine</name>
        <dbReference type="ChEBI" id="CHEBI:59789"/>
    </ligand>
</feature>
<dbReference type="AlphaFoldDB" id="A0A7Y3TB71"/>
<evidence type="ECO:0000256" key="1">
    <source>
        <dbReference type="HAMAP-Rule" id="MF_00934"/>
    </source>
</evidence>
<evidence type="ECO:0000313" key="3">
    <source>
        <dbReference type="Proteomes" id="UP000526233"/>
    </source>
</evidence>
<dbReference type="PANTHER" id="PTHR37426:SF1">
    <property type="entry name" value="RIBOSOMAL RNA LARGE SUBUNIT METHYLTRANSFERASE J"/>
    <property type="match status" value="1"/>
</dbReference>
<feature type="site" description="Interaction with substrate rRNA" evidence="1">
    <location>
        <position position="3"/>
    </location>
</feature>
<comment type="caution">
    <text evidence="1">Lacks conserved residue(s) required for the propagation of feature annotation.</text>
</comment>
<keyword evidence="1" id="KW-0949">S-adenosyl-L-methionine</keyword>
<dbReference type="EMBL" id="PKQI01000003">
    <property type="protein sequence ID" value="NNV22502.1"/>
    <property type="molecule type" value="Genomic_DNA"/>
</dbReference>
<keyword evidence="1 2" id="KW-0808">Transferase</keyword>
<dbReference type="InterPro" id="IPR007473">
    <property type="entry name" value="RlmJ"/>
</dbReference>
<accession>A0A7Y3TB71</accession>
<dbReference type="Pfam" id="PF04378">
    <property type="entry name" value="RsmJ"/>
    <property type="match status" value="1"/>
</dbReference>
<reference evidence="2 3" key="1">
    <citation type="submission" date="2018-11" db="EMBL/GenBank/DDBJ databases">
        <title>Genome sequencing and analysis.</title>
        <authorList>
            <person name="Huang Y.-T."/>
        </authorList>
    </citation>
    <scope>NUCLEOTIDE SEQUENCE [LARGE SCALE GENOMIC DNA]</scope>
    <source>
        <strain evidence="2 3">SHIN</strain>
    </source>
</reference>
<organism evidence="2 3">
    <name type="scientific">Brucella pseudogrignonensis</name>
    <dbReference type="NCBI Taxonomy" id="419475"/>
    <lineage>
        <taxon>Bacteria</taxon>
        <taxon>Pseudomonadati</taxon>
        <taxon>Pseudomonadota</taxon>
        <taxon>Alphaproteobacteria</taxon>
        <taxon>Hyphomicrobiales</taxon>
        <taxon>Brucellaceae</taxon>
        <taxon>Brucella/Ochrobactrum group</taxon>
        <taxon>Brucella</taxon>
    </lineage>
</organism>
<comment type="subunit">
    <text evidence="1">Monomer.</text>
</comment>
<feature type="binding site" evidence="1">
    <location>
        <position position="96"/>
    </location>
    <ligand>
        <name>S-adenosyl-L-methionine</name>
        <dbReference type="ChEBI" id="CHEBI:59789"/>
    </ligand>
</feature>
<dbReference type="GO" id="GO:0005829">
    <property type="term" value="C:cytosol"/>
    <property type="evidence" value="ECO:0007669"/>
    <property type="project" value="TreeGrafter"/>
</dbReference>
<dbReference type="HAMAP" id="MF_00934">
    <property type="entry name" value="23SrRNA_methyltr_J"/>
    <property type="match status" value="1"/>
</dbReference>
<evidence type="ECO:0000313" key="2">
    <source>
        <dbReference type="EMBL" id="NNV22502.1"/>
    </source>
</evidence>
<proteinExistence type="inferred from homology"/>
<protein>
    <recommendedName>
        <fullName evidence="1">Ribosomal RNA large subunit methyltransferase J</fullName>
        <ecNumber evidence="1">2.1.1.266</ecNumber>
    </recommendedName>
    <alternativeName>
        <fullName evidence="1">23S rRNA (adenine(2030)-N6)-methyltransferase</fullName>
    </alternativeName>
    <alternativeName>
        <fullName evidence="1">23S rRNA m6A2030 methyltransferase</fullName>
    </alternativeName>
</protein>
<dbReference type="GO" id="GO:0003723">
    <property type="term" value="F:RNA binding"/>
    <property type="evidence" value="ECO:0007669"/>
    <property type="project" value="UniProtKB-UniRule"/>
</dbReference>
<dbReference type="SUPFAM" id="SSF53335">
    <property type="entry name" value="S-adenosyl-L-methionine-dependent methyltransferases"/>
    <property type="match status" value="1"/>
</dbReference>
<dbReference type="GO" id="GO:0070475">
    <property type="term" value="P:rRNA base methylation"/>
    <property type="evidence" value="ECO:0007669"/>
    <property type="project" value="UniProtKB-UniRule"/>
</dbReference>
<feature type="active site" description="Proton acceptor" evidence="1">
    <location>
        <position position="160"/>
    </location>
</feature>
<comment type="similarity">
    <text evidence="1">Belongs to the RlmJ family.</text>
</comment>
<dbReference type="Gene3D" id="3.40.50.150">
    <property type="entry name" value="Vaccinia Virus protein VP39"/>
    <property type="match status" value="1"/>
</dbReference>